<sequence length="55" mass="6161">MSDLVISDKIKNQFTEECINDSKSLLNNLKGRTSAEIEYILYVTGKIAKENATLP</sequence>
<keyword evidence="2" id="KW-1185">Reference proteome</keyword>
<organism evidence="1 2">
    <name type="scientific">Tamlana crocina</name>
    <dbReference type="NCBI Taxonomy" id="393006"/>
    <lineage>
        <taxon>Bacteria</taxon>
        <taxon>Pseudomonadati</taxon>
        <taxon>Bacteroidota</taxon>
        <taxon>Flavobacteriia</taxon>
        <taxon>Flavobacteriales</taxon>
        <taxon>Flavobacteriaceae</taxon>
        <taxon>Tamlana</taxon>
    </lineage>
</organism>
<dbReference type="EMBL" id="JAAVJS010000028">
    <property type="protein sequence ID" value="NJX16745.1"/>
    <property type="molecule type" value="Genomic_DNA"/>
</dbReference>
<dbReference type="Proteomes" id="UP000760545">
    <property type="component" value="Unassembled WGS sequence"/>
</dbReference>
<name>A0ABX1DES2_9FLAO</name>
<comment type="caution">
    <text evidence="1">The sequence shown here is derived from an EMBL/GenBank/DDBJ whole genome shotgun (WGS) entry which is preliminary data.</text>
</comment>
<dbReference type="RefSeq" id="WP_167919624.1">
    <property type="nucleotide sequence ID" value="NZ_JAAVJS010000028.1"/>
</dbReference>
<accession>A0ABX1DES2</accession>
<reference evidence="1 2" key="1">
    <citation type="submission" date="2020-03" db="EMBL/GenBank/DDBJ databases">
        <title>Tamlana sp. nov, isolated from XXX.</title>
        <authorList>
            <person name="Cao W.R."/>
        </authorList>
    </citation>
    <scope>NUCLEOTIDE SEQUENCE [LARGE SCALE GENOMIC DNA]</scope>
    <source>
        <strain evidence="1 2">HST1-43</strain>
    </source>
</reference>
<protein>
    <submittedName>
        <fullName evidence="1">Uncharacterized protein</fullName>
    </submittedName>
</protein>
<evidence type="ECO:0000313" key="1">
    <source>
        <dbReference type="EMBL" id="NJX16745.1"/>
    </source>
</evidence>
<evidence type="ECO:0000313" key="2">
    <source>
        <dbReference type="Proteomes" id="UP000760545"/>
    </source>
</evidence>
<proteinExistence type="predicted"/>
<gene>
    <name evidence="1" type="ORF">HC176_14735</name>
</gene>